<dbReference type="InterPro" id="IPR050482">
    <property type="entry name" value="Sensor_HK_TwoCompSys"/>
</dbReference>
<reference evidence="11 14" key="2">
    <citation type="submission" date="2020-08" db="EMBL/GenBank/DDBJ databases">
        <title>Sequencing the genomes of 1000 actinobacteria strains.</title>
        <authorList>
            <person name="Klenk H.-P."/>
        </authorList>
    </citation>
    <scope>NUCLEOTIDE SEQUENCE [LARGE SCALE GENOMIC DNA]</scope>
    <source>
        <strain evidence="11 14">DSM 16678</strain>
    </source>
</reference>
<keyword evidence="13" id="KW-1185">Reference proteome</keyword>
<evidence type="ECO:0000313" key="14">
    <source>
        <dbReference type="Proteomes" id="UP000580718"/>
    </source>
</evidence>
<organism evidence="12 13">
    <name type="scientific">Modestobacter versicolor</name>
    <dbReference type="NCBI Taxonomy" id="429133"/>
    <lineage>
        <taxon>Bacteria</taxon>
        <taxon>Bacillati</taxon>
        <taxon>Actinomycetota</taxon>
        <taxon>Actinomycetes</taxon>
        <taxon>Geodermatophilales</taxon>
        <taxon>Geodermatophilaceae</taxon>
        <taxon>Modestobacter</taxon>
    </lineage>
</organism>
<evidence type="ECO:0000313" key="12">
    <source>
        <dbReference type="EMBL" id="PZA19184.1"/>
    </source>
</evidence>
<evidence type="ECO:0000256" key="1">
    <source>
        <dbReference type="ARBA" id="ARBA00000085"/>
    </source>
</evidence>
<keyword evidence="9" id="KW-0472">Membrane</keyword>
<feature type="transmembrane region" description="Helical" evidence="9">
    <location>
        <begin position="17"/>
        <end position="37"/>
    </location>
</feature>
<keyword evidence="7" id="KW-0067">ATP-binding</keyword>
<reference evidence="12 13" key="1">
    <citation type="submission" date="2018-06" db="EMBL/GenBank/DDBJ databases">
        <title>Draft genome sequence of Modestobacter versicolor CP153-2.</title>
        <authorList>
            <person name="Gundlapally S.R."/>
        </authorList>
    </citation>
    <scope>NUCLEOTIDE SEQUENCE [LARGE SCALE GENOMIC DNA]</scope>
    <source>
        <strain evidence="12 13">CP153-2</strain>
    </source>
</reference>
<dbReference type="GO" id="GO:0000155">
    <property type="term" value="F:phosphorelay sensor kinase activity"/>
    <property type="evidence" value="ECO:0007669"/>
    <property type="project" value="InterPro"/>
</dbReference>
<dbReference type="EC" id="2.7.13.3" evidence="2"/>
<evidence type="ECO:0000256" key="4">
    <source>
        <dbReference type="ARBA" id="ARBA00022679"/>
    </source>
</evidence>
<dbReference type="EMBL" id="JACIBU010000001">
    <property type="protein sequence ID" value="MBB3674436.1"/>
    <property type="molecule type" value="Genomic_DNA"/>
</dbReference>
<feature type="transmembrane region" description="Helical" evidence="9">
    <location>
        <begin position="49"/>
        <end position="69"/>
    </location>
</feature>
<dbReference type="Pfam" id="PF07730">
    <property type="entry name" value="HisKA_3"/>
    <property type="match status" value="1"/>
</dbReference>
<dbReference type="CDD" id="cd16917">
    <property type="entry name" value="HATPase_UhpB-NarQ-NarX-like"/>
    <property type="match status" value="1"/>
</dbReference>
<keyword evidence="9" id="KW-1133">Transmembrane helix</keyword>
<dbReference type="GO" id="GO:0016020">
    <property type="term" value="C:membrane"/>
    <property type="evidence" value="ECO:0007669"/>
    <property type="project" value="InterPro"/>
</dbReference>
<comment type="caution">
    <text evidence="12">The sequence shown here is derived from an EMBL/GenBank/DDBJ whole genome shotgun (WGS) entry which is preliminary data.</text>
</comment>
<dbReference type="PANTHER" id="PTHR24421:SF10">
    <property type="entry name" value="NITRATE_NITRITE SENSOR PROTEIN NARQ"/>
    <property type="match status" value="1"/>
</dbReference>
<evidence type="ECO:0000256" key="3">
    <source>
        <dbReference type="ARBA" id="ARBA00022553"/>
    </source>
</evidence>
<sequence>MAHAARGAAVRRSLLRWLYLLIGGALGISVGLVLAWPAEALATAGLPPVVAGLLVLLLVGAPVLAIGALGEVRPVEAVAVGGLLAPGYTERPGPATTWRQRSRTALLLALHVLAGSAAGALLVIGFPSAVLVLVEPDGGGGVDLLSWASPGPWPLRLLLAVGVLLLGVVGGELLGRGLAALAPRLLAGPAAERLAAAEASVSVLTGRDRLARELHDSVGHALSLASVQAGAARRLLVRDPAAAEQAIRATEDATRRALVDLDHVLGLLREEEAGPGAVAPAPDLRDLDALVATARAAGAAVTVQVSGAVDALPAVVSREAYRIVQEGLTNVLRHAPGAGCAVQVDAGGSDLVLRLTNSTAGAVVGETGGGRGLLGVTERVRDLRGSVTSGPDGDGRWQLAARLPVHARGAAR</sequence>
<dbReference type="SUPFAM" id="SSF55874">
    <property type="entry name" value="ATPase domain of HSP90 chaperone/DNA topoisomerase II/histidine kinase"/>
    <property type="match status" value="1"/>
</dbReference>
<gene>
    <name evidence="12" type="ORF">DMO24_22085</name>
    <name evidence="11" type="ORF">FHX36_000171</name>
</gene>
<dbReference type="OrthoDB" id="227596at2"/>
<accession>A0A323V394</accession>
<dbReference type="InterPro" id="IPR036890">
    <property type="entry name" value="HATPase_C_sf"/>
</dbReference>
<feature type="domain" description="Signal transduction histidine kinase subgroup 3 dimerisation and phosphoacceptor" evidence="10">
    <location>
        <begin position="207"/>
        <end position="271"/>
    </location>
</feature>
<keyword evidence="4" id="KW-0808">Transferase</keyword>
<evidence type="ECO:0000313" key="13">
    <source>
        <dbReference type="Proteomes" id="UP000247602"/>
    </source>
</evidence>
<dbReference type="GO" id="GO:0046983">
    <property type="term" value="F:protein dimerization activity"/>
    <property type="evidence" value="ECO:0007669"/>
    <property type="project" value="InterPro"/>
</dbReference>
<keyword evidence="3" id="KW-0597">Phosphoprotein</keyword>
<dbReference type="InterPro" id="IPR011712">
    <property type="entry name" value="Sig_transdc_His_kin_sub3_dim/P"/>
</dbReference>
<dbReference type="Gene3D" id="1.20.5.1930">
    <property type="match status" value="1"/>
</dbReference>
<evidence type="ECO:0000256" key="5">
    <source>
        <dbReference type="ARBA" id="ARBA00022741"/>
    </source>
</evidence>
<dbReference type="EMBL" id="QKNV01000404">
    <property type="protein sequence ID" value="PZA19184.1"/>
    <property type="molecule type" value="Genomic_DNA"/>
</dbReference>
<comment type="catalytic activity">
    <reaction evidence="1">
        <text>ATP + protein L-histidine = ADP + protein N-phospho-L-histidine.</text>
        <dbReference type="EC" id="2.7.13.3"/>
    </reaction>
</comment>
<name>A0A323V394_9ACTN</name>
<protein>
    <recommendedName>
        <fullName evidence="2">histidine kinase</fullName>
        <ecNumber evidence="2">2.7.13.3</ecNumber>
    </recommendedName>
</protein>
<feature type="transmembrane region" description="Helical" evidence="9">
    <location>
        <begin position="106"/>
        <end position="133"/>
    </location>
</feature>
<feature type="transmembrane region" description="Helical" evidence="9">
    <location>
        <begin position="153"/>
        <end position="174"/>
    </location>
</feature>
<dbReference type="GO" id="GO:0005524">
    <property type="term" value="F:ATP binding"/>
    <property type="evidence" value="ECO:0007669"/>
    <property type="project" value="UniProtKB-KW"/>
</dbReference>
<evidence type="ECO:0000313" key="11">
    <source>
        <dbReference type="EMBL" id="MBB3674436.1"/>
    </source>
</evidence>
<keyword evidence="6 12" id="KW-0418">Kinase</keyword>
<proteinExistence type="predicted"/>
<keyword evidence="8" id="KW-0902">Two-component regulatory system</keyword>
<evidence type="ECO:0000256" key="8">
    <source>
        <dbReference type="ARBA" id="ARBA00023012"/>
    </source>
</evidence>
<dbReference type="Proteomes" id="UP000580718">
    <property type="component" value="Unassembled WGS sequence"/>
</dbReference>
<dbReference type="RefSeq" id="WP_110554301.1">
    <property type="nucleotide sequence ID" value="NZ_JACIBU010000001.1"/>
</dbReference>
<evidence type="ECO:0000259" key="10">
    <source>
        <dbReference type="Pfam" id="PF07730"/>
    </source>
</evidence>
<keyword evidence="5" id="KW-0547">Nucleotide-binding</keyword>
<evidence type="ECO:0000256" key="2">
    <source>
        <dbReference type="ARBA" id="ARBA00012438"/>
    </source>
</evidence>
<dbReference type="Gene3D" id="3.30.565.10">
    <property type="entry name" value="Histidine kinase-like ATPase, C-terminal domain"/>
    <property type="match status" value="1"/>
</dbReference>
<keyword evidence="9" id="KW-0812">Transmembrane</keyword>
<evidence type="ECO:0000256" key="6">
    <source>
        <dbReference type="ARBA" id="ARBA00022777"/>
    </source>
</evidence>
<dbReference type="Proteomes" id="UP000247602">
    <property type="component" value="Unassembled WGS sequence"/>
</dbReference>
<evidence type="ECO:0000256" key="9">
    <source>
        <dbReference type="SAM" id="Phobius"/>
    </source>
</evidence>
<evidence type="ECO:0000256" key="7">
    <source>
        <dbReference type="ARBA" id="ARBA00022840"/>
    </source>
</evidence>
<dbReference type="AlphaFoldDB" id="A0A323V394"/>
<dbReference type="PANTHER" id="PTHR24421">
    <property type="entry name" value="NITRATE/NITRITE SENSOR PROTEIN NARX-RELATED"/>
    <property type="match status" value="1"/>
</dbReference>